<dbReference type="Gene3D" id="3.40.50.150">
    <property type="entry name" value="Vaccinia Virus protein VP39"/>
    <property type="match status" value="1"/>
</dbReference>
<dbReference type="GO" id="GO:0006596">
    <property type="term" value="P:polyamine biosynthetic process"/>
    <property type="evidence" value="ECO:0007669"/>
    <property type="project" value="TreeGrafter"/>
</dbReference>
<feature type="domain" description="N(4)-bis(aminopropyl)spermidine synthase C-terminal" evidence="1">
    <location>
        <begin position="94"/>
        <end position="275"/>
    </location>
</feature>
<evidence type="ECO:0000313" key="2">
    <source>
        <dbReference type="EMBL" id="PPK69872.1"/>
    </source>
</evidence>
<dbReference type="PANTHER" id="PTHR23290:SF0">
    <property type="entry name" value="RRNA N6-ADENOSINE-METHYLTRANSFERASE METTL5"/>
    <property type="match status" value="1"/>
</dbReference>
<dbReference type="OrthoDB" id="7593728at2"/>
<dbReference type="AlphaFoldDB" id="A0A2S6GXA5"/>
<dbReference type="EMBL" id="PTIX01000003">
    <property type="protein sequence ID" value="PPK69872.1"/>
    <property type="molecule type" value="Genomic_DNA"/>
</dbReference>
<protein>
    <submittedName>
        <fullName evidence="2">Uncharacterized protein DUF43</fullName>
    </submittedName>
</protein>
<evidence type="ECO:0000259" key="1">
    <source>
        <dbReference type="Pfam" id="PF01861"/>
    </source>
</evidence>
<accession>A0A2S6GXA5</accession>
<evidence type="ECO:0000313" key="3">
    <source>
        <dbReference type="Proteomes" id="UP000239203"/>
    </source>
</evidence>
<dbReference type="GO" id="GO:0003676">
    <property type="term" value="F:nucleic acid binding"/>
    <property type="evidence" value="ECO:0007669"/>
    <property type="project" value="InterPro"/>
</dbReference>
<dbReference type="InterPro" id="IPR051720">
    <property type="entry name" value="rRNA_MeTrfase/Polyamine_Synth"/>
</dbReference>
<dbReference type="PROSITE" id="PS00092">
    <property type="entry name" value="N6_MTASE"/>
    <property type="match status" value="1"/>
</dbReference>
<dbReference type="InterPro" id="IPR002723">
    <property type="entry name" value="BpsA_C"/>
</dbReference>
<dbReference type="PANTHER" id="PTHR23290">
    <property type="entry name" value="RRNA N6-ADENOSINE-METHYLTRANSFERASE METTL5"/>
    <property type="match status" value="1"/>
</dbReference>
<gene>
    <name evidence="2" type="ORF">CLV40_103482</name>
</gene>
<dbReference type="Pfam" id="PF01861">
    <property type="entry name" value="BpsA_C"/>
    <property type="match status" value="1"/>
</dbReference>
<proteinExistence type="predicted"/>
<dbReference type="InterPro" id="IPR029063">
    <property type="entry name" value="SAM-dependent_MTases_sf"/>
</dbReference>
<dbReference type="CDD" id="cd02440">
    <property type="entry name" value="AdoMet_MTases"/>
    <property type="match status" value="1"/>
</dbReference>
<dbReference type="GO" id="GO:0008168">
    <property type="term" value="F:methyltransferase activity"/>
    <property type="evidence" value="ECO:0007669"/>
    <property type="project" value="InterPro"/>
</dbReference>
<reference evidence="2 3" key="1">
    <citation type="submission" date="2018-02" db="EMBL/GenBank/DDBJ databases">
        <title>Genomic Encyclopedia of Archaeal and Bacterial Type Strains, Phase II (KMG-II): from individual species to whole genera.</title>
        <authorList>
            <person name="Goeker M."/>
        </authorList>
    </citation>
    <scope>NUCLEOTIDE SEQUENCE [LARGE SCALE GENOMIC DNA]</scope>
    <source>
        <strain evidence="2 3">YU 961-1</strain>
    </source>
</reference>
<organism evidence="2 3">
    <name type="scientific">Actinokineospora auranticolor</name>
    <dbReference type="NCBI Taxonomy" id="155976"/>
    <lineage>
        <taxon>Bacteria</taxon>
        <taxon>Bacillati</taxon>
        <taxon>Actinomycetota</taxon>
        <taxon>Actinomycetes</taxon>
        <taxon>Pseudonocardiales</taxon>
        <taxon>Pseudonocardiaceae</taxon>
        <taxon>Actinokineospora</taxon>
    </lineage>
</organism>
<sequence length="497" mass="53481">MAVSVTEFLTTRGVRARPLRTAVALLRAGWIPLEDLVRATAVPRRTIEELLAALGADAEREADSWRVRPSSVDTYAAAVAPLPDTPDEELRPVFEAYVTGVPQPLRALDHVQADVDTMLRRARWLDETYDLPGAHMVCVGDHDLTSLAACTRRPDLRATVVDVDDRLLGYIDGVARARGLDIQCLHADFRFALPPSVVGSADLVFTDPPYTPEGIRLFLARAIESLRDPDGRAVVAYGYSERTPALGFKVQQEISRLGLVFEAVLPNFNRYHGAQAVGSASDLYVLQQTGRSSRLAEAAVREVASGIYTHGPQSIESTGAPTGALAELLRLSEAAAVAPPGWTDPVRLPGPLAYDLTADPGPWLARTLLAGPLAKIAALVPNSHPDVANQQGQTDLKSLLAAKYHLTYHRSIADGKHTVVVATPVTTPSVQATLLSRVHGKLANVWREALIADSGGTLTKREARERVAASAPAEDDLELRLIDLPLNRIRAVLAAAG</sequence>
<dbReference type="SUPFAM" id="SSF53335">
    <property type="entry name" value="S-adenosyl-L-methionine-dependent methyltransferases"/>
    <property type="match status" value="1"/>
</dbReference>
<dbReference type="GO" id="GO:0032259">
    <property type="term" value="P:methylation"/>
    <property type="evidence" value="ECO:0007669"/>
    <property type="project" value="InterPro"/>
</dbReference>
<dbReference type="InterPro" id="IPR002052">
    <property type="entry name" value="DNA_methylase_N6_adenine_CS"/>
</dbReference>
<keyword evidence="3" id="KW-1185">Reference proteome</keyword>
<dbReference type="Proteomes" id="UP000239203">
    <property type="component" value="Unassembled WGS sequence"/>
</dbReference>
<name>A0A2S6GXA5_9PSEU</name>
<comment type="caution">
    <text evidence="2">The sequence shown here is derived from an EMBL/GenBank/DDBJ whole genome shotgun (WGS) entry which is preliminary data.</text>
</comment>